<proteinExistence type="predicted"/>
<dbReference type="PANTHER" id="PTHR33332">
    <property type="entry name" value="REVERSE TRANSCRIPTASE DOMAIN-CONTAINING PROTEIN"/>
    <property type="match status" value="1"/>
</dbReference>
<dbReference type="AlphaFoldDB" id="A0ABC9W3L3"/>
<keyword evidence="3" id="KW-1185">Reference proteome</keyword>
<comment type="caution">
    <text evidence="2">The sequence shown here is derived from an EMBL/GenBank/DDBJ whole genome shotgun (WGS) entry which is preliminary data.</text>
</comment>
<accession>A0ABC9W3L3</accession>
<dbReference type="EMBL" id="BAAFJT010000001">
    <property type="protein sequence ID" value="GAB0179975.1"/>
    <property type="molecule type" value="Genomic_DNA"/>
</dbReference>
<evidence type="ECO:0000313" key="3">
    <source>
        <dbReference type="Proteomes" id="UP001623348"/>
    </source>
</evidence>
<protein>
    <submittedName>
        <fullName evidence="2">Mitochondrial enolase superfamily member 1</fullName>
    </submittedName>
</protein>
<reference evidence="2 3" key="1">
    <citation type="submission" date="2024-06" db="EMBL/GenBank/DDBJ databases">
        <title>The draft genome of Grus japonensis, version 3.</title>
        <authorList>
            <person name="Nabeshima K."/>
            <person name="Suzuki S."/>
            <person name="Onuma M."/>
        </authorList>
    </citation>
    <scope>NUCLEOTIDE SEQUENCE [LARGE SCALE GENOMIC DNA]</scope>
    <source>
        <strain evidence="2 3">451A</strain>
    </source>
</reference>
<gene>
    <name evidence="2" type="ORF">GRJ2_000462800</name>
</gene>
<dbReference type="InterPro" id="IPR000477">
    <property type="entry name" value="RT_dom"/>
</dbReference>
<feature type="domain" description="Reverse transcriptase" evidence="1">
    <location>
        <begin position="33"/>
        <end position="136"/>
    </location>
</feature>
<sequence length="140" mass="15461">MGPLSIIFQWSWESGEVPVNWKLANVVPIFKKGMKEEPGNYKPVSLTVVSGKIMEKVILEVTEKYIRANAVIGRSQHGFTSGNSSLTNLISFYDKVTHPVDQGKSADVVGLDFSKAFDTVSHSILLDKMSSIQLDKSIKC</sequence>
<evidence type="ECO:0000259" key="1">
    <source>
        <dbReference type="Pfam" id="PF00078"/>
    </source>
</evidence>
<evidence type="ECO:0000313" key="2">
    <source>
        <dbReference type="EMBL" id="GAB0179975.1"/>
    </source>
</evidence>
<dbReference type="Proteomes" id="UP001623348">
    <property type="component" value="Unassembled WGS sequence"/>
</dbReference>
<name>A0ABC9W3L3_GRUJA</name>
<organism evidence="2 3">
    <name type="scientific">Grus japonensis</name>
    <name type="common">Japanese crane</name>
    <name type="synonym">Red-crowned crane</name>
    <dbReference type="NCBI Taxonomy" id="30415"/>
    <lineage>
        <taxon>Eukaryota</taxon>
        <taxon>Metazoa</taxon>
        <taxon>Chordata</taxon>
        <taxon>Craniata</taxon>
        <taxon>Vertebrata</taxon>
        <taxon>Euteleostomi</taxon>
        <taxon>Archelosauria</taxon>
        <taxon>Archosauria</taxon>
        <taxon>Dinosauria</taxon>
        <taxon>Saurischia</taxon>
        <taxon>Theropoda</taxon>
        <taxon>Coelurosauria</taxon>
        <taxon>Aves</taxon>
        <taxon>Neognathae</taxon>
        <taxon>Neoaves</taxon>
        <taxon>Gruiformes</taxon>
        <taxon>Gruidae</taxon>
        <taxon>Grus</taxon>
    </lineage>
</organism>
<dbReference type="Pfam" id="PF00078">
    <property type="entry name" value="RVT_1"/>
    <property type="match status" value="1"/>
</dbReference>